<proteinExistence type="predicted"/>
<dbReference type="EMBL" id="RHFK02000019">
    <property type="protein sequence ID" value="TWW59223.1"/>
    <property type="molecule type" value="Genomic_DNA"/>
</dbReference>
<protein>
    <submittedName>
        <fullName evidence="1">Protein PAT1-like protein 1 PAT1-like protein 1</fullName>
    </submittedName>
</protein>
<dbReference type="Proteomes" id="UP000324091">
    <property type="component" value="Chromosome 6"/>
</dbReference>
<dbReference type="AlphaFoldDB" id="A0A5C6MW38"/>
<name>A0A5C6MW38_9TELE</name>
<keyword evidence="2" id="KW-1185">Reference proteome</keyword>
<sequence>MAIARNLPVLAKKDKQDQVLCSLVEPVAAVIPSLSSSALIGLLQELQSSDGQLESILHNKFGVTLLYLILSEGERMQTLDPNCQLMEDNRWELLSIPSSSLSSPLFIPPNLQSLLSRYVDQQSLEYLHDKLHRGIPSLLSSASSTVTLCWTRWYNLVKRCLCGNPPAFALQCGCSHSGLTKQYISLFFLESSRWAAERHLLNLSFCTKVDSAGSPLVRPKRALPQRAEYRLSNW</sequence>
<gene>
    <name evidence="1" type="ORF">D4764_06G0007530</name>
</gene>
<comment type="caution">
    <text evidence="1">The sequence shown here is derived from an EMBL/GenBank/DDBJ whole genome shotgun (WGS) entry which is preliminary data.</text>
</comment>
<organism evidence="1 2">
    <name type="scientific">Takifugu flavidus</name>
    <name type="common">sansaifugu</name>
    <dbReference type="NCBI Taxonomy" id="433684"/>
    <lineage>
        <taxon>Eukaryota</taxon>
        <taxon>Metazoa</taxon>
        <taxon>Chordata</taxon>
        <taxon>Craniata</taxon>
        <taxon>Vertebrata</taxon>
        <taxon>Euteleostomi</taxon>
        <taxon>Actinopterygii</taxon>
        <taxon>Neopterygii</taxon>
        <taxon>Teleostei</taxon>
        <taxon>Neoteleostei</taxon>
        <taxon>Acanthomorphata</taxon>
        <taxon>Eupercaria</taxon>
        <taxon>Tetraodontiformes</taxon>
        <taxon>Tetradontoidea</taxon>
        <taxon>Tetraodontidae</taxon>
        <taxon>Takifugu</taxon>
    </lineage>
</organism>
<evidence type="ECO:0000313" key="1">
    <source>
        <dbReference type="EMBL" id="TWW59223.1"/>
    </source>
</evidence>
<accession>A0A5C6MW38</accession>
<reference evidence="1 2" key="1">
    <citation type="submission" date="2019-04" db="EMBL/GenBank/DDBJ databases">
        <title>Chromosome genome assembly for Takifugu flavidus.</title>
        <authorList>
            <person name="Xiao S."/>
        </authorList>
    </citation>
    <scope>NUCLEOTIDE SEQUENCE [LARGE SCALE GENOMIC DNA]</scope>
    <source>
        <strain evidence="1">HTHZ2018</strain>
        <tissue evidence="1">Muscle</tissue>
    </source>
</reference>
<evidence type="ECO:0000313" key="2">
    <source>
        <dbReference type="Proteomes" id="UP000324091"/>
    </source>
</evidence>